<dbReference type="Proteomes" id="UP000475385">
    <property type="component" value="Unassembled WGS sequence"/>
</dbReference>
<gene>
    <name evidence="2" type="ORF">G3576_10145</name>
</gene>
<name>A0A6M1LJ59_9PROT</name>
<dbReference type="AlphaFoldDB" id="A0A6M1LJ59"/>
<evidence type="ECO:0000313" key="2">
    <source>
        <dbReference type="EMBL" id="NGM20375.1"/>
    </source>
</evidence>
<evidence type="ECO:0000256" key="1">
    <source>
        <dbReference type="SAM" id="MobiDB-lite"/>
    </source>
</evidence>
<organism evidence="2 3">
    <name type="scientific">Falsiroseomonas algicola</name>
    <dbReference type="NCBI Taxonomy" id="2716930"/>
    <lineage>
        <taxon>Bacteria</taxon>
        <taxon>Pseudomonadati</taxon>
        <taxon>Pseudomonadota</taxon>
        <taxon>Alphaproteobacteria</taxon>
        <taxon>Acetobacterales</taxon>
        <taxon>Roseomonadaceae</taxon>
        <taxon>Falsiroseomonas</taxon>
    </lineage>
</organism>
<proteinExistence type="predicted"/>
<dbReference type="InterPro" id="IPR038765">
    <property type="entry name" value="Papain-like_cys_pep_sf"/>
</dbReference>
<dbReference type="SUPFAM" id="SSF54001">
    <property type="entry name" value="Cysteine proteinases"/>
    <property type="match status" value="1"/>
</dbReference>
<evidence type="ECO:0008006" key="4">
    <source>
        <dbReference type="Google" id="ProtNLM"/>
    </source>
</evidence>
<sequence length="403" mass="43931">MSGTGRYATADYLRLAARIGLSRGEAQRLAEAGACSPRTLHCRIESNPSLLEGSAERRAAILHAAAAQSEPREIRALAALRRRLLAAVPGAVPPIPLNTTPAKAAAMTENANRRPAPPRDRPRLDGPAITLLGEARWRLREQGRRPTCIPFAVTAMLEHPHHLDGDDDPDLSEQYLFWAMKERSPSGQAEPEHHKLRQAMEALSLAGICAEADQPYIAALPDPAWATGATPSPAVQAKAYKDRWTDPVIYDDEPEDSQGPGTAARLLALLRQGRATAIALPMMRDAAAAPGENNWRSRSALLYGKVPDPVPGAVEDGGHAVCILGFLPHARERRGGYFLFRNSWGARFAEFPHTDIQDGLPPVGRQGYGYLSANYVDRWCWELLSLAPAEARMRDHGRRLAGC</sequence>
<comment type="caution">
    <text evidence="2">The sequence shown here is derived from an EMBL/GenBank/DDBJ whole genome shotgun (WGS) entry which is preliminary data.</text>
</comment>
<dbReference type="Gene3D" id="3.90.70.10">
    <property type="entry name" value="Cysteine proteinases"/>
    <property type="match status" value="1"/>
</dbReference>
<keyword evidence="3" id="KW-1185">Reference proteome</keyword>
<reference evidence="2 3" key="1">
    <citation type="submission" date="2020-02" db="EMBL/GenBank/DDBJ databases">
        <authorList>
            <person name="Kim H.M."/>
            <person name="Jeon C.O."/>
        </authorList>
    </citation>
    <scope>NUCLEOTIDE SEQUENCE [LARGE SCALE GENOMIC DNA]</scope>
    <source>
        <strain evidence="2 3">PeD5</strain>
    </source>
</reference>
<evidence type="ECO:0000313" key="3">
    <source>
        <dbReference type="Proteomes" id="UP000475385"/>
    </source>
</evidence>
<accession>A0A6M1LJ59</accession>
<reference evidence="2 3" key="2">
    <citation type="submission" date="2020-03" db="EMBL/GenBank/DDBJ databases">
        <title>Roseomonas stagni sp. nov., isolated from pond water in Japan.</title>
        <authorList>
            <person name="Furuhata K."/>
            <person name="Miyamoto H."/>
            <person name="Goto K."/>
        </authorList>
    </citation>
    <scope>NUCLEOTIDE SEQUENCE [LARGE SCALE GENOMIC DNA]</scope>
    <source>
        <strain evidence="2 3">PeD5</strain>
    </source>
</reference>
<dbReference type="EMBL" id="JAAIKB010000003">
    <property type="protein sequence ID" value="NGM20375.1"/>
    <property type="molecule type" value="Genomic_DNA"/>
</dbReference>
<dbReference type="RefSeq" id="WP_164694271.1">
    <property type="nucleotide sequence ID" value="NZ_JAAIKB010000003.1"/>
</dbReference>
<protein>
    <recommendedName>
        <fullName evidence="4">Peptidase C1A papain C-terminal domain-containing protein</fullName>
    </recommendedName>
</protein>
<feature type="region of interest" description="Disordered" evidence="1">
    <location>
        <begin position="106"/>
        <end position="126"/>
    </location>
</feature>